<dbReference type="Proteomes" id="UP000785679">
    <property type="component" value="Unassembled WGS sequence"/>
</dbReference>
<feature type="transmembrane region" description="Helical" evidence="1">
    <location>
        <begin position="108"/>
        <end position="126"/>
    </location>
</feature>
<feature type="transmembrane region" description="Helical" evidence="1">
    <location>
        <begin position="12"/>
        <end position="33"/>
    </location>
</feature>
<organism evidence="2 3">
    <name type="scientific">Halteria grandinella</name>
    <dbReference type="NCBI Taxonomy" id="5974"/>
    <lineage>
        <taxon>Eukaryota</taxon>
        <taxon>Sar</taxon>
        <taxon>Alveolata</taxon>
        <taxon>Ciliophora</taxon>
        <taxon>Intramacronucleata</taxon>
        <taxon>Spirotrichea</taxon>
        <taxon>Stichotrichia</taxon>
        <taxon>Sporadotrichida</taxon>
        <taxon>Halteriidae</taxon>
        <taxon>Halteria</taxon>
    </lineage>
</organism>
<sequence length="130" mass="15172">MKKPPLERRIVFLNIIVYLCCIFQINIFCAFLHFEYRFIAQWVFIAAQQNFGLRIISYNGLIVLSDKIVSFIIEIIVIAGLAKAFTLFQGLRLDFVIISKFIADIQEVFPYGCFFIVLRVIVVQKIEFSH</sequence>
<evidence type="ECO:0000256" key="1">
    <source>
        <dbReference type="SAM" id="Phobius"/>
    </source>
</evidence>
<evidence type="ECO:0000313" key="2">
    <source>
        <dbReference type="EMBL" id="TNV72888.1"/>
    </source>
</evidence>
<protein>
    <submittedName>
        <fullName evidence="2">Uncharacterized protein</fullName>
    </submittedName>
</protein>
<reference evidence="2" key="1">
    <citation type="submission" date="2019-06" db="EMBL/GenBank/DDBJ databases">
        <authorList>
            <person name="Zheng W."/>
        </authorList>
    </citation>
    <scope>NUCLEOTIDE SEQUENCE</scope>
    <source>
        <strain evidence="2">QDHG01</strain>
    </source>
</reference>
<feature type="transmembrane region" description="Helical" evidence="1">
    <location>
        <begin position="39"/>
        <end position="56"/>
    </location>
</feature>
<keyword evidence="1" id="KW-0472">Membrane</keyword>
<keyword evidence="1" id="KW-0812">Transmembrane</keyword>
<comment type="caution">
    <text evidence="2">The sequence shown here is derived from an EMBL/GenBank/DDBJ whole genome shotgun (WGS) entry which is preliminary data.</text>
</comment>
<dbReference type="AlphaFoldDB" id="A0A8J8SWH6"/>
<dbReference type="EMBL" id="RRYP01020564">
    <property type="protein sequence ID" value="TNV72888.1"/>
    <property type="molecule type" value="Genomic_DNA"/>
</dbReference>
<feature type="transmembrane region" description="Helical" evidence="1">
    <location>
        <begin position="68"/>
        <end position="88"/>
    </location>
</feature>
<proteinExistence type="predicted"/>
<keyword evidence="3" id="KW-1185">Reference proteome</keyword>
<keyword evidence="1" id="KW-1133">Transmembrane helix</keyword>
<evidence type="ECO:0000313" key="3">
    <source>
        <dbReference type="Proteomes" id="UP000785679"/>
    </source>
</evidence>
<name>A0A8J8SWH6_HALGN</name>
<gene>
    <name evidence="2" type="ORF">FGO68_gene2657</name>
</gene>
<accession>A0A8J8SWH6</accession>